<protein>
    <submittedName>
        <fullName evidence="1">Uncharacterized protein</fullName>
    </submittedName>
</protein>
<feature type="non-terminal residue" evidence="1">
    <location>
        <position position="64"/>
    </location>
</feature>
<dbReference type="EMBL" id="CADCXV010000297">
    <property type="protein sequence ID" value="CAB0029283.1"/>
    <property type="molecule type" value="Genomic_DNA"/>
</dbReference>
<sequence>MLCGATPGVTKKIGIRGVGCFGAVCATGAWTLRRLRAGPSCSPEPVPLIELPDDDDEVEEIKIN</sequence>
<dbReference type="AlphaFoldDB" id="A0A6H5I3I5"/>
<keyword evidence="2" id="KW-1185">Reference proteome</keyword>
<reference evidence="1 2" key="1">
    <citation type="submission" date="2020-02" db="EMBL/GenBank/DDBJ databases">
        <authorList>
            <person name="Ferguson B K."/>
        </authorList>
    </citation>
    <scope>NUCLEOTIDE SEQUENCE [LARGE SCALE GENOMIC DNA]</scope>
</reference>
<accession>A0A6H5I3I5</accession>
<name>A0A6H5I3I5_9HYME</name>
<dbReference type="Proteomes" id="UP000479190">
    <property type="component" value="Unassembled WGS sequence"/>
</dbReference>
<evidence type="ECO:0000313" key="1">
    <source>
        <dbReference type="EMBL" id="CAB0029283.1"/>
    </source>
</evidence>
<gene>
    <name evidence="1" type="ORF">TBRA_LOCUS1328</name>
</gene>
<organism evidence="1 2">
    <name type="scientific">Trichogramma brassicae</name>
    <dbReference type="NCBI Taxonomy" id="86971"/>
    <lineage>
        <taxon>Eukaryota</taxon>
        <taxon>Metazoa</taxon>
        <taxon>Ecdysozoa</taxon>
        <taxon>Arthropoda</taxon>
        <taxon>Hexapoda</taxon>
        <taxon>Insecta</taxon>
        <taxon>Pterygota</taxon>
        <taxon>Neoptera</taxon>
        <taxon>Endopterygota</taxon>
        <taxon>Hymenoptera</taxon>
        <taxon>Apocrita</taxon>
        <taxon>Proctotrupomorpha</taxon>
        <taxon>Chalcidoidea</taxon>
        <taxon>Trichogrammatidae</taxon>
        <taxon>Trichogramma</taxon>
    </lineage>
</organism>
<evidence type="ECO:0000313" key="2">
    <source>
        <dbReference type="Proteomes" id="UP000479190"/>
    </source>
</evidence>
<proteinExistence type="predicted"/>